<proteinExistence type="inferred from homology"/>
<dbReference type="PANTHER" id="PTHR43732:SF1">
    <property type="entry name" value="RIBOSE 5-PHOSPHATE ISOMERASE"/>
    <property type="match status" value="1"/>
</dbReference>
<gene>
    <name evidence="3" type="ORF">M9Y10_045441</name>
</gene>
<dbReference type="Proteomes" id="UP001470230">
    <property type="component" value="Unassembled WGS sequence"/>
</dbReference>
<keyword evidence="2" id="KW-0413">Isomerase</keyword>
<dbReference type="NCBIfam" id="NF004051">
    <property type="entry name" value="PRK05571.1"/>
    <property type="match status" value="1"/>
</dbReference>
<accession>A0ABR2JY71</accession>
<keyword evidence="4" id="KW-1185">Reference proteome</keyword>
<evidence type="ECO:0008006" key="5">
    <source>
        <dbReference type="Google" id="ProtNLM"/>
    </source>
</evidence>
<dbReference type="NCBIfam" id="TIGR01120">
    <property type="entry name" value="rpiB"/>
    <property type="match status" value="1"/>
</dbReference>
<reference evidence="3 4" key="1">
    <citation type="submission" date="2024-04" db="EMBL/GenBank/DDBJ databases">
        <title>Tritrichomonas musculus Genome.</title>
        <authorList>
            <person name="Alves-Ferreira E."/>
            <person name="Grigg M."/>
            <person name="Lorenzi H."/>
            <person name="Galac M."/>
        </authorList>
    </citation>
    <scope>NUCLEOTIDE SEQUENCE [LARGE SCALE GENOMIC DNA]</scope>
    <source>
        <strain evidence="3 4">EAF2021</strain>
    </source>
</reference>
<sequence length="148" mass="16187">MKVAFACDHAGFDYKERIIEEIKNMGFEVLDFGCYGPQSVDYPDYAEAAGVAVIDGRADRGILICGTGVGVSIAANKVKGVRCALVHDHLTAQLCRQHNDANMISFGARIIGVEVAVECVRTFLTTDFIGGRHQRRLDKVAKIENKNL</sequence>
<dbReference type="EMBL" id="JAPFFF010000009">
    <property type="protein sequence ID" value="KAK8882800.1"/>
    <property type="molecule type" value="Genomic_DNA"/>
</dbReference>
<dbReference type="InterPro" id="IPR003500">
    <property type="entry name" value="RpiB_LacA_LacB"/>
</dbReference>
<dbReference type="Gene3D" id="3.40.1400.10">
    <property type="entry name" value="Sugar-phosphate isomerase, RpiB/LacA/LacB"/>
    <property type="match status" value="1"/>
</dbReference>
<comment type="caution">
    <text evidence="3">The sequence shown here is derived from an EMBL/GenBank/DDBJ whole genome shotgun (WGS) entry which is preliminary data.</text>
</comment>
<evidence type="ECO:0000256" key="2">
    <source>
        <dbReference type="ARBA" id="ARBA00023235"/>
    </source>
</evidence>
<dbReference type="SUPFAM" id="SSF89623">
    <property type="entry name" value="Ribose/Galactose isomerase RpiB/AlsB"/>
    <property type="match status" value="1"/>
</dbReference>
<dbReference type="InterPro" id="IPR004785">
    <property type="entry name" value="RpiB"/>
</dbReference>
<dbReference type="PIRSF" id="PIRSF005384">
    <property type="entry name" value="RpiB_LacA_B"/>
    <property type="match status" value="1"/>
</dbReference>
<protein>
    <recommendedName>
        <fullName evidence="5">Ribose 5-phosphate isomerase B</fullName>
    </recommendedName>
</protein>
<dbReference type="InterPro" id="IPR036569">
    <property type="entry name" value="RpiB_LacA_LacB_sf"/>
</dbReference>
<evidence type="ECO:0000313" key="4">
    <source>
        <dbReference type="Proteomes" id="UP001470230"/>
    </source>
</evidence>
<dbReference type="PANTHER" id="PTHR43732">
    <property type="entry name" value="RIBOSE 5-PHOSPHATE ISOMERASE-RELATED"/>
    <property type="match status" value="1"/>
</dbReference>
<organism evidence="3 4">
    <name type="scientific">Tritrichomonas musculus</name>
    <dbReference type="NCBI Taxonomy" id="1915356"/>
    <lineage>
        <taxon>Eukaryota</taxon>
        <taxon>Metamonada</taxon>
        <taxon>Parabasalia</taxon>
        <taxon>Tritrichomonadida</taxon>
        <taxon>Tritrichomonadidae</taxon>
        <taxon>Tritrichomonas</taxon>
    </lineage>
</organism>
<comment type="similarity">
    <text evidence="1">Belongs to the LacAB/RpiB family.</text>
</comment>
<name>A0ABR2JY71_9EUKA</name>
<dbReference type="NCBIfam" id="TIGR00689">
    <property type="entry name" value="rpiB_lacA_lacB"/>
    <property type="match status" value="1"/>
</dbReference>
<evidence type="ECO:0000313" key="3">
    <source>
        <dbReference type="EMBL" id="KAK8882800.1"/>
    </source>
</evidence>
<dbReference type="InterPro" id="IPR051812">
    <property type="entry name" value="SPI_LacAB/RpiB"/>
</dbReference>
<evidence type="ECO:0000256" key="1">
    <source>
        <dbReference type="ARBA" id="ARBA00008754"/>
    </source>
</evidence>
<dbReference type="Pfam" id="PF02502">
    <property type="entry name" value="LacAB_rpiB"/>
    <property type="match status" value="1"/>
</dbReference>